<dbReference type="Gene3D" id="1.10.10.10">
    <property type="entry name" value="Winged helix-like DNA-binding domain superfamily/Winged helix DNA-binding domain"/>
    <property type="match status" value="2"/>
</dbReference>
<dbReference type="PRINTS" id="PR00027">
    <property type="entry name" value="PAIREDBOX"/>
</dbReference>
<evidence type="ECO:0000313" key="10">
    <source>
        <dbReference type="Proteomes" id="UP000784294"/>
    </source>
</evidence>
<keyword evidence="3" id="KW-0563">Paired box</keyword>
<evidence type="ECO:0000256" key="7">
    <source>
        <dbReference type="ARBA" id="ARBA00023242"/>
    </source>
</evidence>
<evidence type="ECO:0000313" key="9">
    <source>
        <dbReference type="EMBL" id="VEL31719.1"/>
    </source>
</evidence>
<evidence type="ECO:0000256" key="5">
    <source>
        <dbReference type="ARBA" id="ARBA00023125"/>
    </source>
</evidence>
<keyword evidence="7" id="KW-0539">Nucleus</keyword>
<evidence type="ECO:0000256" key="2">
    <source>
        <dbReference type="ARBA" id="ARBA00022473"/>
    </source>
</evidence>
<comment type="caution">
    <text evidence="9">The sequence shown here is derived from an EMBL/GenBank/DDBJ whole genome shotgun (WGS) entry which is preliminary data.</text>
</comment>
<keyword evidence="2" id="KW-0217">Developmental protein</keyword>
<keyword evidence="10" id="KW-1185">Reference proteome</keyword>
<dbReference type="SMART" id="SM00351">
    <property type="entry name" value="PAX"/>
    <property type="match status" value="1"/>
</dbReference>
<keyword evidence="6" id="KW-0804">Transcription</keyword>
<feature type="domain" description="Paired" evidence="8">
    <location>
        <begin position="1"/>
        <end position="144"/>
    </location>
</feature>
<dbReference type="PROSITE" id="PS51057">
    <property type="entry name" value="PAIRED_2"/>
    <property type="match status" value="1"/>
</dbReference>
<dbReference type="GO" id="GO:0000981">
    <property type="term" value="F:DNA-binding transcription factor activity, RNA polymerase II-specific"/>
    <property type="evidence" value="ECO:0007669"/>
    <property type="project" value="TreeGrafter"/>
</dbReference>
<keyword evidence="4" id="KW-0805">Transcription regulation</keyword>
<proteinExistence type="predicted"/>
<dbReference type="PROSITE" id="PS00034">
    <property type="entry name" value="PAIRED_1"/>
    <property type="match status" value="1"/>
</dbReference>
<dbReference type="Pfam" id="PF00292">
    <property type="entry name" value="PAX"/>
    <property type="match status" value="2"/>
</dbReference>
<evidence type="ECO:0000256" key="1">
    <source>
        <dbReference type="ARBA" id="ARBA00004123"/>
    </source>
</evidence>
<dbReference type="SUPFAM" id="SSF46689">
    <property type="entry name" value="Homeodomain-like"/>
    <property type="match status" value="2"/>
</dbReference>
<dbReference type="Proteomes" id="UP000784294">
    <property type="component" value="Unassembled WGS sequence"/>
</dbReference>
<dbReference type="EMBL" id="CAAALY010125643">
    <property type="protein sequence ID" value="VEL31719.1"/>
    <property type="molecule type" value="Genomic_DNA"/>
</dbReference>
<evidence type="ECO:0000256" key="4">
    <source>
        <dbReference type="ARBA" id="ARBA00023015"/>
    </source>
</evidence>
<organism evidence="9 10">
    <name type="scientific">Protopolystoma xenopodis</name>
    <dbReference type="NCBI Taxonomy" id="117903"/>
    <lineage>
        <taxon>Eukaryota</taxon>
        <taxon>Metazoa</taxon>
        <taxon>Spiralia</taxon>
        <taxon>Lophotrochozoa</taxon>
        <taxon>Platyhelminthes</taxon>
        <taxon>Monogenea</taxon>
        <taxon>Polyopisthocotylea</taxon>
        <taxon>Polystomatidea</taxon>
        <taxon>Polystomatidae</taxon>
        <taxon>Protopolystoma</taxon>
    </lineage>
</organism>
<dbReference type="InterPro" id="IPR009057">
    <property type="entry name" value="Homeodomain-like_sf"/>
</dbReference>
<dbReference type="InterPro" id="IPR001523">
    <property type="entry name" value="Paired_dom"/>
</dbReference>
<dbReference type="InterPro" id="IPR043182">
    <property type="entry name" value="PAIRED_DNA-bd_dom"/>
</dbReference>
<evidence type="ECO:0000256" key="6">
    <source>
        <dbReference type="ARBA" id="ARBA00023163"/>
    </source>
</evidence>
<dbReference type="PANTHER" id="PTHR45636">
    <property type="entry name" value="PAIRED BOX PROTEIN PAX-6-RELATED-RELATED"/>
    <property type="match status" value="1"/>
</dbReference>
<dbReference type="GO" id="GO:0005634">
    <property type="term" value="C:nucleus"/>
    <property type="evidence" value="ECO:0007669"/>
    <property type="project" value="UniProtKB-SubCell"/>
</dbReference>
<dbReference type="InterPro" id="IPR043565">
    <property type="entry name" value="PAX_fam"/>
</dbReference>
<dbReference type="AlphaFoldDB" id="A0A448X9M7"/>
<keyword evidence="5" id="KW-0238">DNA-binding</keyword>
<accession>A0A448X9M7</accession>
<name>A0A448X9M7_9PLAT</name>
<evidence type="ECO:0000259" key="8">
    <source>
        <dbReference type="PROSITE" id="PS51057"/>
    </source>
</evidence>
<protein>
    <recommendedName>
        <fullName evidence="8">Paired domain-containing protein</fullName>
    </recommendedName>
</protein>
<dbReference type="GO" id="GO:0000978">
    <property type="term" value="F:RNA polymerase II cis-regulatory region sequence-specific DNA binding"/>
    <property type="evidence" value="ECO:0007669"/>
    <property type="project" value="TreeGrafter"/>
</dbReference>
<reference evidence="9" key="1">
    <citation type="submission" date="2018-11" db="EMBL/GenBank/DDBJ databases">
        <authorList>
            <consortium name="Pathogen Informatics"/>
        </authorList>
    </citation>
    <scope>NUCLEOTIDE SEQUENCE</scope>
</reference>
<sequence length="198" mass="22429">MPDQVRHQIVELANQNVRPCDISRQLRVSHGCVSKILGRFAEAMYPDASINYFFAVTNLEYRPFKITPLSISKYYETGSIRPGVIGGSKPKVATVTVVDAICKYKTESPTMFAWEIRDRLLKDSVCSGDNVPSVSSINRIVRNKVGNCEWVCVCTISDYGQTHNAHKSRLNANIQYHILFYCTLTNIFYNGILDSFYL</sequence>
<evidence type="ECO:0000256" key="3">
    <source>
        <dbReference type="ARBA" id="ARBA00022724"/>
    </source>
</evidence>
<dbReference type="InterPro" id="IPR036388">
    <property type="entry name" value="WH-like_DNA-bd_sf"/>
</dbReference>
<dbReference type="OrthoDB" id="3225452at2759"/>
<gene>
    <name evidence="9" type="ORF">PXEA_LOCUS25159</name>
</gene>
<dbReference type="FunFam" id="1.10.10.10:FF:000003">
    <property type="entry name" value="Paired box protein Pax-6"/>
    <property type="match status" value="1"/>
</dbReference>
<comment type="subcellular location">
    <subcellularLocation>
        <location evidence="1">Nucleus</location>
    </subcellularLocation>
</comment>